<gene>
    <name evidence="1" type="ORF">Tci_876025</name>
</gene>
<sequence length="107" mass="11329">MNYQPVAAGNQPNSSAGIQDNLDACKVRKETVFTQQYVLLPLCTNRVNAASAPVTAVGPNSTNSYNAVGSSNNVVSLNFKIGGTSLSVDSSQYLDDPDMPALEDIIY</sequence>
<name>A0A699T522_TANCI</name>
<accession>A0A699T522</accession>
<proteinExistence type="predicted"/>
<protein>
    <submittedName>
        <fullName evidence="1">Uncharacterized protein</fullName>
    </submittedName>
</protein>
<reference evidence="1" key="1">
    <citation type="journal article" date="2019" name="Sci. Rep.">
        <title>Draft genome of Tanacetum cinerariifolium, the natural source of mosquito coil.</title>
        <authorList>
            <person name="Yamashiro T."/>
            <person name="Shiraishi A."/>
            <person name="Satake H."/>
            <person name="Nakayama K."/>
        </authorList>
    </citation>
    <scope>NUCLEOTIDE SEQUENCE</scope>
</reference>
<organism evidence="1">
    <name type="scientific">Tanacetum cinerariifolium</name>
    <name type="common">Dalmatian daisy</name>
    <name type="synonym">Chrysanthemum cinerariifolium</name>
    <dbReference type="NCBI Taxonomy" id="118510"/>
    <lineage>
        <taxon>Eukaryota</taxon>
        <taxon>Viridiplantae</taxon>
        <taxon>Streptophyta</taxon>
        <taxon>Embryophyta</taxon>
        <taxon>Tracheophyta</taxon>
        <taxon>Spermatophyta</taxon>
        <taxon>Magnoliopsida</taxon>
        <taxon>eudicotyledons</taxon>
        <taxon>Gunneridae</taxon>
        <taxon>Pentapetalae</taxon>
        <taxon>asterids</taxon>
        <taxon>campanulids</taxon>
        <taxon>Asterales</taxon>
        <taxon>Asteraceae</taxon>
        <taxon>Asteroideae</taxon>
        <taxon>Anthemideae</taxon>
        <taxon>Anthemidinae</taxon>
        <taxon>Tanacetum</taxon>
    </lineage>
</organism>
<dbReference type="EMBL" id="BKCJ011209029">
    <property type="protein sequence ID" value="GFD04056.1"/>
    <property type="molecule type" value="Genomic_DNA"/>
</dbReference>
<comment type="caution">
    <text evidence="1">The sequence shown here is derived from an EMBL/GenBank/DDBJ whole genome shotgun (WGS) entry which is preliminary data.</text>
</comment>
<evidence type="ECO:0000313" key="1">
    <source>
        <dbReference type="EMBL" id="GFD04056.1"/>
    </source>
</evidence>
<dbReference type="AlphaFoldDB" id="A0A699T522"/>
<feature type="non-terminal residue" evidence="1">
    <location>
        <position position="107"/>
    </location>
</feature>